<dbReference type="EMBL" id="JAVKPK010000011">
    <property type="protein sequence ID" value="MDR7664957.1"/>
    <property type="molecule type" value="Genomic_DNA"/>
</dbReference>
<dbReference type="RefSeq" id="WP_310574984.1">
    <property type="nucleotide sequence ID" value="NZ_JAVKPK010000011.1"/>
</dbReference>
<evidence type="ECO:0000313" key="5">
    <source>
        <dbReference type="Proteomes" id="UP001246244"/>
    </source>
</evidence>
<reference evidence="5" key="1">
    <citation type="submission" date="2023-07" db="EMBL/GenBank/DDBJ databases">
        <title>Whole-genome sequencing of a new Methanosarcina sp. Z-7115.</title>
        <authorList>
            <person name="Zhilina T.N."/>
            <person name="Merkel A.Y."/>
        </authorList>
    </citation>
    <scope>NUCLEOTIDE SEQUENCE [LARGE SCALE GENOMIC DNA]</scope>
    <source>
        <strain evidence="5">Z-7115</strain>
    </source>
</reference>
<evidence type="ECO:0000256" key="1">
    <source>
        <dbReference type="SAM" id="MobiDB-lite"/>
    </source>
</evidence>
<feature type="transmembrane region" description="Helical" evidence="2">
    <location>
        <begin position="20"/>
        <end position="38"/>
    </location>
</feature>
<dbReference type="Pfam" id="PF07752">
    <property type="entry name" value="S-layer"/>
    <property type="match status" value="1"/>
</dbReference>
<keyword evidence="5" id="KW-1185">Reference proteome</keyword>
<dbReference type="Proteomes" id="UP001246244">
    <property type="component" value="Unassembled WGS sequence"/>
</dbReference>
<evidence type="ECO:0000259" key="3">
    <source>
        <dbReference type="Pfam" id="PF07752"/>
    </source>
</evidence>
<proteinExistence type="predicted"/>
<feature type="domain" description="S-layer family duplication" evidence="3">
    <location>
        <begin position="46"/>
        <end position="146"/>
    </location>
</feature>
<evidence type="ECO:0000313" key="4">
    <source>
        <dbReference type="EMBL" id="MDR7664957.1"/>
    </source>
</evidence>
<feature type="region of interest" description="Disordered" evidence="1">
    <location>
        <begin position="153"/>
        <end position="175"/>
    </location>
</feature>
<evidence type="ECO:0000256" key="2">
    <source>
        <dbReference type="SAM" id="Phobius"/>
    </source>
</evidence>
<gene>
    <name evidence="4" type="ORF">RG963_03970</name>
</gene>
<dbReference type="InterPro" id="IPR006457">
    <property type="entry name" value="S_layer-rel_Mac"/>
</dbReference>
<keyword evidence="2" id="KW-1133">Transmembrane helix</keyword>
<organism evidence="4 5">
    <name type="scientific">Methanosarcina baikalica</name>
    <dbReference type="NCBI Taxonomy" id="3073890"/>
    <lineage>
        <taxon>Archaea</taxon>
        <taxon>Methanobacteriati</taxon>
        <taxon>Methanobacteriota</taxon>
        <taxon>Stenosarchaea group</taxon>
        <taxon>Methanomicrobia</taxon>
        <taxon>Methanosarcinales</taxon>
        <taxon>Methanosarcinaceae</taxon>
        <taxon>Methanosarcina</taxon>
    </lineage>
</organism>
<feature type="transmembrane region" description="Helical" evidence="2">
    <location>
        <begin position="183"/>
        <end position="202"/>
    </location>
</feature>
<keyword evidence="2" id="KW-0472">Membrane</keyword>
<keyword evidence="2" id="KW-0812">Transmembrane</keyword>
<dbReference type="Gene3D" id="2.60.98.40">
    <property type="match status" value="1"/>
</dbReference>
<protein>
    <submittedName>
        <fullName evidence="4">S-layer protein domain-containing protein</fullName>
    </submittedName>
</protein>
<comment type="caution">
    <text evidence="4">The sequence shown here is derived from an EMBL/GenBank/DDBJ whole genome shotgun (WGS) entry which is preliminary data.</text>
</comment>
<name>A0ABU2CYZ2_9EURY</name>
<accession>A0ABU2CYZ2</accession>
<sequence length="207" mass="22949">MYVPDKHGRKEDKETNLIPVFSFFLLISLLFSVVFYSMSPALAADNNEKLSIVLINGEEIYVRSGNSNTFLQDYQLYVKGTDTEGKRVWIELSRKGVPLQDAIVTEGSQFVYLQNSTEVLNLTVNTVYAGADGVLVRFSPVYQYLDPELPMPQTTPIESITNSSNNNSSDSPGLETQAEGFDMPLFLLVLGTVLLVTGFFAGKAKKK</sequence>